<reference evidence="5" key="1">
    <citation type="journal article" date="2019" name="Int. J. Syst. Evol. Microbiol.">
        <title>The Global Catalogue of Microorganisms (GCM) 10K type strain sequencing project: providing services to taxonomists for standard genome sequencing and annotation.</title>
        <authorList>
            <consortium name="The Broad Institute Genomics Platform"/>
            <consortium name="The Broad Institute Genome Sequencing Center for Infectious Disease"/>
            <person name="Wu L."/>
            <person name="Ma J."/>
        </authorList>
    </citation>
    <scope>NUCLEOTIDE SEQUENCE [LARGE SCALE GENOMIC DNA]</scope>
    <source>
        <strain evidence="5">KCTC 42217</strain>
    </source>
</reference>
<evidence type="ECO:0000256" key="3">
    <source>
        <dbReference type="PROSITE-ProRule" id="PRU00023"/>
    </source>
</evidence>
<dbReference type="Pfam" id="PF12796">
    <property type="entry name" value="Ank_2"/>
    <property type="match status" value="1"/>
</dbReference>
<sequence>MNEEEYLVEEYIQTGNNAALKELLGLKPALAQGKTSLNVSPLLLSCYYKKPEISDTILGFVKNPDIYESAAVGKFDSLANNIYTTPHLINTFSDDGFTPLGLACYFGHEESARYLLLKGAEVNTPSQNGYNVYPIHSAVAANNADITKILLEAGADVNVKQVSGITPLHSAAHHGNIELIILLLEAGASVNARTEDGKTPSQMASSAGFSELAKILS</sequence>
<feature type="repeat" description="ANK" evidence="3">
    <location>
        <begin position="163"/>
        <end position="195"/>
    </location>
</feature>
<keyword evidence="2 3" id="KW-0040">ANK repeat</keyword>
<dbReference type="PROSITE" id="PS50088">
    <property type="entry name" value="ANK_REPEAT"/>
    <property type="match status" value="3"/>
</dbReference>
<keyword evidence="5" id="KW-1185">Reference proteome</keyword>
<dbReference type="Proteomes" id="UP001597387">
    <property type="component" value="Unassembled WGS sequence"/>
</dbReference>
<dbReference type="EMBL" id="JBHUHZ010000001">
    <property type="protein sequence ID" value="MFD2162674.1"/>
    <property type="molecule type" value="Genomic_DNA"/>
</dbReference>
<evidence type="ECO:0000256" key="1">
    <source>
        <dbReference type="ARBA" id="ARBA00022737"/>
    </source>
</evidence>
<gene>
    <name evidence="4" type="ORF">ACFSJU_09750</name>
</gene>
<dbReference type="RefSeq" id="WP_255903139.1">
    <property type="nucleotide sequence ID" value="NZ_JAFMZO010000003.1"/>
</dbReference>
<protein>
    <submittedName>
        <fullName evidence="4">Ankyrin repeat domain-containing protein</fullName>
    </submittedName>
</protein>
<evidence type="ECO:0000313" key="5">
    <source>
        <dbReference type="Proteomes" id="UP001597387"/>
    </source>
</evidence>
<evidence type="ECO:0000256" key="2">
    <source>
        <dbReference type="ARBA" id="ARBA00023043"/>
    </source>
</evidence>
<accession>A0ABW4ZLC7</accession>
<name>A0ABW4ZLC7_9SPHI</name>
<dbReference type="PRINTS" id="PR01415">
    <property type="entry name" value="ANKYRIN"/>
</dbReference>
<dbReference type="PANTHER" id="PTHR24171">
    <property type="entry name" value="ANKYRIN REPEAT DOMAIN-CONTAINING PROTEIN 39-RELATED"/>
    <property type="match status" value="1"/>
</dbReference>
<dbReference type="InterPro" id="IPR036770">
    <property type="entry name" value="Ankyrin_rpt-contain_sf"/>
</dbReference>
<dbReference type="Pfam" id="PF00023">
    <property type="entry name" value="Ank"/>
    <property type="match status" value="1"/>
</dbReference>
<keyword evidence="1" id="KW-0677">Repeat</keyword>
<comment type="caution">
    <text evidence="4">The sequence shown here is derived from an EMBL/GenBank/DDBJ whole genome shotgun (WGS) entry which is preliminary data.</text>
</comment>
<feature type="repeat" description="ANK" evidence="3">
    <location>
        <begin position="95"/>
        <end position="127"/>
    </location>
</feature>
<dbReference type="SUPFAM" id="SSF48403">
    <property type="entry name" value="Ankyrin repeat"/>
    <property type="match status" value="1"/>
</dbReference>
<dbReference type="SMART" id="SM00248">
    <property type="entry name" value="ANK"/>
    <property type="match status" value="4"/>
</dbReference>
<dbReference type="PROSITE" id="PS50297">
    <property type="entry name" value="ANK_REP_REGION"/>
    <property type="match status" value="3"/>
</dbReference>
<dbReference type="Gene3D" id="1.25.40.20">
    <property type="entry name" value="Ankyrin repeat-containing domain"/>
    <property type="match status" value="1"/>
</dbReference>
<organism evidence="4 5">
    <name type="scientific">Paradesertivirga mongoliensis</name>
    <dbReference type="NCBI Taxonomy" id="2100740"/>
    <lineage>
        <taxon>Bacteria</taxon>
        <taxon>Pseudomonadati</taxon>
        <taxon>Bacteroidota</taxon>
        <taxon>Sphingobacteriia</taxon>
        <taxon>Sphingobacteriales</taxon>
        <taxon>Sphingobacteriaceae</taxon>
        <taxon>Paradesertivirga</taxon>
    </lineage>
</organism>
<dbReference type="InterPro" id="IPR002110">
    <property type="entry name" value="Ankyrin_rpt"/>
</dbReference>
<evidence type="ECO:0000313" key="4">
    <source>
        <dbReference type="EMBL" id="MFD2162674.1"/>
    </source>
</evidence>
<proteinExistence type="predicted"/>
<feature type="repeat" description="ANK" evidence="3">
    <location>
        <begin position="130"/>
        <end position="162"/>
    </location>
</feature>